<dbReference type="SUPFAM" id="SSF111304">
    <property type="entry name" value="Recombination protein RecR"/>
    <property type="match status" value="1"/>
</dbReference>
<dbReference type="InterPro" id="IPR006171">
    <property type="entry name" value="TOPRIM_dom"/>
</dbReference>
<comment type="similarity">
    <text evidence="7">Belongs to the RecR family.</text>
</comment>
<dbReference type="CDD" id="cd01025">
    <property type="entry name" value="TOPRIM_recR"/>
    <property type="match status" value="1"/>
</dbReference>
<evidence type="ECO:0000256" key="7">
    <source>
        <dbReference type="HAMAP-Rule" id="MF_00017"/>
    </source>
</evidence>
<evidence type="ECO:0000256" key="6">
    <source>
        <dbReference type="ARBA" id="ARBA00023204"/>
    </source>
</evidence>
<feature type="zinc finger region" description="C4-type" evidence="7">
    <location>
        <begin position="54"/>
        <end position="69"/>
    </location>
</feature>
<dbReference type="GO" id="GO:0003677">
    <property type="term" value="F:DNA binding"/>
    <property type="evidence" value="ECO:0007669"/>
    <property type="project" value="UniProtKB-UniRule"/>
</dbReference>
<keyword evidence="1 7" id="KW-0479">Metal-binding</keyword>
<dbReference type="Pfam" id="PF21176">
    <property type="entry name" value="RecR_HhH"/>
    <property type="match status" value="1"/>
</dbReference>
<keyword evidence="6 7" id="KW-0234">DNA repair</keyword>
<dbReference type="PANTHER" id="PTHR30446:SF0">
    <property type="entry name" value="RECOMBINATION PROTEIN RECR"/>
    <property type="match status" value="1"/>
</dbReference>
<dbReference type="PANTHER" id="PTHR30446">
    <property type="entry name" value="RECOMBINATION PROTEIN RECR"/>
    <property type="match status" value="1"/>
</dbReference>
<organism evidence="9 10">
    <name type="scientific">Legionella quinlivanii</name>
    <dbReference type="NCBI Taxonomy" id="45073"/>
    <lineage>
        <taxon>Bacteria</taxon>
        <taxon>Pseudomonadati</taxon>
        <taxon>Pseudomonadota</taxon>
        <taxon>Gammaproteobacteria</taxon>
        <taxon>Legionellales</taxon>
        <taxon>Legionellaceae</taxon>
        <taxon>Legionella</taxon>
    </lineage>
</organism>
<dbReference type="Pfam" id="PF02132">
    <property type="entry name" value="RecR_ZnF"/>
    <property type="match status" value="1"/>
</dbReference>
<keyword evidence="5 7" id="KW-0233">DNA recombination</keyword>
<dbReference type="InterPro" id="IPR000093">
    <property type="entry name" value="DNA_Rcmb_RecR"/>
</dbReference>
<dbReference type="HAMAP" id="MF_00017">
    <property type="entry name" value="RecR"/>
    <property type="match status" value="1"/>
</dbReference>
<proteinExistence type="inferred from homology"/>
<evidence type="ECO:0000259" key="8">
    <source>
        <dbReference type="PROSITE" id="PS50880"/>
    </source>
</evidence>
<keyword evidence="4 7" id="KW-0862">Zinc</keyword>
<evidence type="ECO:0000256" key="5">
    <source>
        <dbReference type="ARBA" id="ARBA00023172"/>
    </source>
</evidence>
<dbReference type="GO" id="GO:0006281">
    <property type="term" value="P:DNA repair"/>
    <property type="evidence" value="ECO:0007669"/>
    <property type="project" value="UniProtKB-UniRule"/>
</dbReference>
<dbReference type="OrthoDB" id="9802672at2"/>
<dbReference type="RefSeq" id="WP_058508008.1">
    <property type="nucleotide sequence ID" value="NZ_CAAAIK010000016.1"/>
</dbReference>
<keyword evidence="2 7" id="KW-0227">DNA damage</keyword>
<dbReference type="PROSITE" id="PS50880">
    <property type="entry name" value="TOPRIM"/>
    <property type="match status" value="1"/>
</dbReference>
<sequence>MNALTRLVEALRCLPGVGPKSAQRMVFHLLQHQRQRGLHLAACLEQAMQQIRHCERCNNYTETELCSLCRDNGREHTVLCVVETPADVAAIEQSRVFKGKYFVLMGKISPLDGLGPEDIGLPRLRHLALSEQIEEIILALSPSVEAQTTTHFIRELFSDCSIRISQLARGIPSGGELEFLDVTTIGNALRNRALVNE</sequence>
<gene>
    <name evidence="7 9" type="primary">recR</name>
    <name evidence="9" type="ORF">Lqui_1903</name>
</gene>
<accession>A0A0W0XYC5</accession>
<dbReference type="GO" id="GO:0006310">
    <property type="term" value="P:DNA recombination"/>
    <property type="evidence" value="ECO:0007669"/>
    <property type="project" value="UniProtKB-UniRule"/>
</dbReference>
<dbReference type="STRING" id="45073.Lqui_1903"/>
<dbReference type="SMART" id="SM00493">
    <property type="entry name" value="TOPRIM"/>
    <property type="match status" value="1"/>
</dbReference>
<dbReference type="AlphaFoldDB" id="A0A0W0XYC5"/>
<dbReference type="Proteomes" id="UP000054618">
    <property type="component" value="Unassembled WGS sequence"/>
</dbReference>
<dbReference type="PATRIC" id="fig|45073.5.peg.2010"/>
<dbReference type="Gene3D" id="3.40.1360.10">
    <property type="match status" value="1"/>
</dbReference>
<comment type="function">
    <text evidence="7">May play a role in DNA repair. It seems to be involved in an RecBC-independent recombinational process of DNA repair. It may act with RecF and RecO.</text>
</comment>
<evidence type="ECO:0000313" key="9">
    <source>
        <dbReference type="EMBL" id="KTD49692.1"/>
    </source>
</evidence>
<protein>
    <recommendedName>
        <fullName evidence="7">Recombination protein RecR</fullName>
    </recommendedName>
</protein>
<evidence type="ECO:0000256" key="2">
    <source>
        <dbReference type="ARBA" id="ARBA00022763"/>
    </source>
</evidence>
<reference evidence="9 10" key="1">
    <citation type="submission" date="2015-11" db="EMBL/GenBank/DDBJ databases">
        <title>Genomic analysis of 38 Legionella species identifies large and diverse effector repertoires.</title>
        <authorList>
            <person name="Burstein D."/>
            <person name="Amaro F."/>
            <person name="Zusman T."/>
            <person name="Lifshitz Z."/>
            <person name="Cohen O."/>
            <person name="Gilbert J.A."/>
            <person name="Pupko T."/>
            <person name="Shuman H.A."/>
            <person name="Segal G."/>
        </authorList>
    </citation>
    <scope>NUCLEOTIDE SEQUENCE [LARGE SCALE GENOMIC DNA]</scope>
    <source>
        <strain evidence="9 10">CDC#1442-AUS-E</strain>
    </source>
</reference>
<dbReference type="EMBL" id="LNYS01000010">
    <property type="protein sequence ID" value="KTD49692.1"/>
    <property type="molecule type" value="Genomic_DNA"/>
</dbReference>
<feature type="domain" description="Toprim" evidence="8">
    <location>
        <begin position="77"/>
        <end position="172"/>
    </location>
</feature>
<name>A0A0W0XYC5_9GAMM</name>
<keyword evidence="3 7" id="KW-0863">Zinc-finger</keyword>
<keyword evidence="10" id="KW-1185">Reference proteome</keyword>
<comment type="caution">
    <text evidence="9">The sequence shown here is derived from an EMBL/GenBank/DDBJ whole genome shotgun (WGS) entry which is preliminary data.</text>
</comment>
<evidence type="ECO:0000313" key="10">
    <source>
        <dbReference type="Proteomes" id="UP000054618"/>
    </source>
</evidence>
<dbReference type="Pfam" id="PF21175">
    <property type="entry name" value="RecR_C"/>
    <property type="match status" value="1"/>
</dbReference>
<dbReference type="InterPro" id="IPR034137">
    <property type="entry name" value="TOPRIM_RecR"/>
</dbReference>
<dbReference type="Pfam" id="PF13662">
    <property type="entry name" value="Toprim_4"/>
    <property type="match status" value="1"/>
</dbReference>
<dbReference type="InterPro" id="IPR023627">
    <property type="entry name" value="Rcmb_RecR"/>
</dbReference>
<dbReference type="Gene3D" id="1.10.8.420">
    <property type="entry name" value="RecR Domain 1"/>
    <property type="match status" value="1"/>
</dbReference>
<dbReference type="InterPro" id="IPR015967">
    <property type="entry name" value="Rcmb_RecR_Znf"/>
</dbReference>
<evidence type="ECO:0000256" key="3">
    <source>
        <dbReference type="ARBA" id="ARBA00022771"/>
    </source>
</evidence>
<dbReference type="GO" id="GO:0008270">
    <property type="term" value="F:zinc ion binding"/>
    <property type="evidence" value="ECO:0007669"/>
    <property type="project" value="UniProtKB-KW"/>
</dbReference>
<evidence type="ECO:0000256" key="1">
    <source>
        <dbReference type="ARBA" id="ARBA00022723"/>
    </source>
</evidence>
<evidence type="ECO:0000256" key="4">
    <source>
        <dbReference type="ARBA" id="ARBA00022833"/>
    </source>
</evidence>
<dbReference type="NCBIfam" id="TIGR00615">
    <property type="entry name" value="recR"/>
    <property type="match status" value="1"/>
</dbReference>